<dbReference type="Gene3D" id="3.40.390.10">
    <property type="entry name" value="Collagenase (Catalytic Domain)"/>
    <property type="match status" value="1"/>
</dbReference>
<proteinExistence type="predicted"/>
<feature type="chain" id="PRO_5008901574" evidence="1">
    <location>
        <begin position="30"/>
        <end position="518"/>
    </location>
</feature>
<keyword evidence="1" id="KW-0732">Signal</keyword>
<feature type="signal peptide" evidence="1">
    <location>
        <begin position="1"/>
        <end position="29"/>
    </location>
</feature>
<dbReference type="InterPro" id="IPR024079">
    <property type="entry name" value="MetalloPept_cat_dom_sf"/>
</dbReference>
<reference evidence="2" key="1">
    <citation type="submission" date="2016-07" db="EMBL/GenBank/DDBJ databases">
        <title>Salivary Glands transcriptome analysis on engorged females of Ornithodoros brasiliensis (Acari:Argasidae).</title>
        <authorList>
            <person name="Simons S.M."/>
            <person name="Carvalho E."/>
            <person name="Junqueira-de-Azevedo I."/>
            <person name="Ho P.L."/>
            <person name="Giovanni D."/>
            <person name="Mendonca R."/>
            <person name="Onofrio V."/>
            <person name="Landulfo G."/>
            <person name="Ramirez D."/>
            <person name="Barros-Battesti D."/>
        </authorList>
    </citation>
    <scope>NUCLEOTIDE SEQUENCE</scope>
    <source>
        <strain evidence="2">Female</strain>
        <tissue evidence="2">Salivary gland</tissue>
    </source>
</reference>
<keyword evidence="2" id="KW-0645">Protease</keyword>
<sequence>RICQRSHTNMNHFVVVVAILILFDDGVTGNEVVYPTLVESRDGDGDKVVRINNDLILTLRRSDFLGRELITSYTRNGELVHEPVNSAVFGLHEDPQHMSSVLLHQLQHGVQLRGLLTPSLYIEPLYTMERSDGGRMAHRIYKVRNDLPIGKTWESLDVSERSYLWGPKGVQLPVTIAVDVGVVCTYDHRQAFKSDEEHMTYVVIFMRSVSLRFTGIIPRIKFRLVGLHRATENETKYLLRTDKTVESPVIDTSYVSVDGELALERLRAFFNKSATASHPNPHIVYLITKQSNIIDYTGKEAYPVPGLAFPGGICTDYNVGMGWDDAEYYLGIEPAVRLFAHLLGAPWDNVTKGCEWKDGFIMGNYMNLTPNAYKFSECSKEGMKETLLKRLNTSMKLKEGGSVDTDESGETVCFESPYSSMESVSDKLPGQVVDGNKFCQYVMPKTGYGNIQLCGDDYINKDWNYDECLTRCCHSGGWWKLYQQIPYKSLDGFKCHRSKKVCYAGECVDPHTDVSKYW</sequence>
<feature type="non-terminal residue" evidence="2">
    <location>
        <position position="1"/>
    </location>
</feature>
<keyword evidence="2" id="KW-0378">Hydrolase</keyword>
<evidence type="ECO:0000313" key="2">
    <source>
        <dbReference type="EMBL" id="JAT78914.1"/>
    </source>
</evidence>
<keyword evidence="2" id="KW-0482">Metalloprotease</keyword>
<evidence type="ECO:0000256" key="1">
    <source>
        <dbReference type="SAM" id="SignalP"/>
    </source>
</evidence>
<organism evidence="2">
    <name type="scientific">Ornithodoros brasiliensis</name>
    <name type="common">Mouro tick</name>
    <dbReference type="NCBI Taxonomy" id="888526"/>
    <lineage>
        <taxon>Eukaryota</taxon>
        <taxon>Metazoa</taxon>
        <taxon>Ecdysozoa</taxon>
        <taxon>Arthropoda</taxon>
        <taxon>Chelicerata</taxon>
        <taxon>Arachnida</taxon>
        <taxon>Acari</taxon>
        <taxon>Parasitiformes</taxon>
        <taxon>Ixodida</taxon>
        <taxon>Ixodoidea</taxon>
        <taxon>Argasidae</taxon>
        <taxon>Ornithodorinae</taxon>
        <taxon>Ornithodoros</taxon>
    </lineage>
</organism>
<dbReference type="SUPFAM" id="SSF55486">
    <property type="entry name" value="Metalloproteases ('zincins'), catalytic domain"/>
    <property type="match status" value="1"/>
</dbReference>
<dbReference type="GO" id="GO:0008237">
    <property type="term" value="F:metallopeptidase activity"/>
    <property type="evidence" value="ECO:0007669"/>
    <property type="project" value="UniProtKB-KW"/>
</dbReference>
<dbReference type="EMBL" id="GETE01000807">
    <property type="protein sequence ID" value="JAT78914.1"/>
    <property type="molecule type" value="Transcribed_RNA"/>
</dbReference>
<name>A0A1D2AI84_ORNBR</name>
<accession>A0A1D2AI84</accession>
<protein>
    <submittedName>
        <fullName evidence="2">Salivary gland metalloprotease</fullName>
    </submittedName>
</protein>
<dbReference type="GO" id="GO:0006508">
    <property type="term" value="P:proteolysis"/>
    <property type="evidence" value="ECO:0007669"/>
    <property type="project" value="UniProtKB-KW"/>
</dbReference>
<dbReference type="AlphaFoldDB" id="A0A1D2AI84"/>